<sequence length="129" mass="14733">MFLSSPIGGEEDVQRRNENDTRDQLKARALDAHVGYWSQFRESISMNALARDSVWAGTTHMLFFRRAAEWGGRFLSSGLSALGPERERMIMDQVTGSFSMGSTKVFWLLKRIFAPISVVKSMVVWHCRM</sequence>
<evidence type="ECO:0000256" key="1">
    <source>
        <dbReference type="SAM" id="MobiDB-lite"/>
    </source>
</evidence>
<accession>A0AAD2H1C3</accession>
<reference evidence="2" key="1">
    <citation type="submission" date="2023-11" db="EMBL/GenBank/DDBJ databases">
        <authorList>
            <person name="De Vega J J."/>
            <person name="De Vega J J."/>
        </authorList>
    </citation>
    <scope>NUCLEOTIDE SEQUENCE</scope>
</reference>
<gene>
    <name evidence="2" type="ORF">MYCIT1_LOCUS9829</name>
</gene>
<evidence type="ECO:0000313" key="3">
    <source>
        <dbReference type="Proteomes" id="UP001295794"/>
    </source>
</evidence>
<dbReference type="EMBL" id="CAVNYO010000120">
    <property type="protein sequence ID" value="CAK5267376.1"/>
    <property type="molecule type" value="Genomic_DNA"/>
</dbReference>
<protein>
    <submittedName>
        <fullName evidence="2">Uncharacterized protein</fullName>
    </submittedName>
</protein>
<evidence type="ECO:0000313" key="2">
    <source>
        <dbReference type="EMBL" id="CAK5267376.1"/>
    </source>
</evidence>
<name>A0AAD2H1C3_9AGAR</name>
<feature type="region of interest" description="Disordered" evidence="1">
    <location>
        <begin position="1"/>
        <end position="21"/>
    </location>
</feature>
<feature type="compositionally biased region" description="Basic and acidic residues" evidence="1">
    <location>
        <begin position="12"/>
        <end position="21"/>
    </location>
</feature>
<organism evidence="2 3">
    <name type="scientific">Mycena citricolor</name>
    <dbReference type="NCBI Taxonomy" id="2018698"/>
    <lineage>
        <taxon>Eukaryota</taxon>
        <taxon>Fungi</taxon>
        <taxon>Dikarya</taxon>
        <taxon>Basidiomycota</taxon>
        <taxon>Agaricomycotina</taxon>
        <taxon>Agaricomycetes</taxon>
        <taxon>Agaricomycetidae</taxon>
        <taxon>Agaricales</taxon>
        <taxon>Marasmiineae</taxon>
        <taxon>Mycenaceae</taxon>
        <taxon>Mycena</taxon>
    </lineage>
</organism>
<keyword evidence="3" id="KW-1185">Reference proteome</keyword>
<proteinExistence type="predicted"/>
<dbReference type="Proteomes" id="UP001295794">
    <property type="component" value="Unassembled WGS sequence"/>
</dbReference>
<comment type="caution">
    <text evidence="2">The sequence shown here is derived from an EMBL/GenBank/DDBJ whole genome shotgun (WGS) entry which is preliminary data.</text>
</comment>
<dbReference type="AlphaFoldDB" id="A0AAD2H1C3"/>